<feature type="domain" description="YqbQ/XkdQ" evidence="1">
    <location>
        <begin position="26"/>
        <end position="308"/>
    </location>
</feature>
<organism evidence="2 3">
    <name type="scientific">Anaerotignum lactatifermentans</name>
    <dbReference type="NCBI Taxonomy" id="160404"/>
    <lineage>
        <taxon>Bacteria</taxon>
        <taxon>Bacillati</taxon>
        <taxon>Bacillota</taxon>
        <taxon>Clostridia</taxon>
        <taxon>Lachnospirales</taxon>
        <taxon>Anaerotignaceae</taxon>
        <taxon>Anaerotignum</taxon>
    </lineage>
</organism>
<protein>
    <recommendedName>
        <fullName evidence="1">YqbQ/XkdQ domain-containing protein</fullName>
    </recommendedName>
</protein>
<dbReference type="InterPro" id="IPR056937">
    <property type="entry name" value="YqbQ/XkdQ"/>
</dbReference>
<proteinExistence type="predicted"/>
<comment type="caution">
    <text evidence="2">The sequence shown here is derived from an EMBL/GenBank/DDBJ whole genome shotgun (WGS) entry which is preliminary data.</text>
</comment>
<sequence>MSMRAFHISKEGNKTEITEIITSLTISGEYRSCSRSCQFGIVHAAGDERTWLIKIDVGDIIKVIDVDKVMFQGPVWTKTKETETNEIDYSCCDYGIYLKKNKASYVFNKMTPEAITKKICGDFGVQIGSLSITGVPISRKFFNVTLYDIIMTAYSLANDKKYYCIFEGELMYVLEKGKKECTPLESDVNLLTSSVSESLNSMVNRVRVYSKEDKLLKEFTEEADAKLYGYMTEILRISSEDEDYTKKANDLLEGVERKITVTNFGTSEYITGKKVNVIEPYTGLTGIFYIDGDQHNWKNGVYTNRLTLNFENMMDEKESGSENK</sequence>
<dbReference type="Proteomes" id="UP000729290">
    <property type="component" value="Unassembled WGS sequence"/>
</dbReference>
<accession>A0ABS2GCV8</accession>
<evidence type="ECO:0000259" key="1">
    <source>
        <dbReference type="Pfam" id="PF24032"/>
    </source>
</evidence>
<dbReference type="Pfam" id="PF24032">
    <property type="entry name" value="YQBQ"/>
    <property type="match status" value="1"/>
</dbReference>
<evidence type="ECO:0000313" key="3">
    <source>
        <dbReference type="Proteomes" id="UP000729290"/>
    </source>
</evidence>
<gene>
    <name evidence="2" type="ORF">H9X83_10660</name>
</gene>
<evidence type="ECO:0000313" key="2">
    <source>
        <dbReference type="EMBL" id="MBM6878613.1"/>
    </source>
</evidence>
<dbReference type="EMBL" id="JACSNV010000017">
    <property type="protein sequence ID" value="MBM6878613.1"/>
    <property type="molecule type" value="Genomic_DNA"/>
</dbReference>
<dbReference type="RefSeq" id="WP_205134268.1">
    <property type="nucleotide sequence ID" value="NZ_JACSNT010000015.1"/>
</dbReference>
<name>A0ABS2GCV8_9FIRM</name>
<keyword evidence="3" id="KW-1185">Reference proteome</keyword>
<reference evidence="2 3" key="1">
    <citation type="journal article" date="2021" name="Sci. Rep.">
        <title>The distribution of antibiotic resistance genes in chicken gut microbiota commensals.</title>
        <authorList>
            <person name="Juricova H."/>
            <person name="Matiasovicova J."/>
            <person name="Kubasova T."/>
            <person name="Cejkova D."/>
            <person name="Rychlik I."/>
        </authorList>
    </citation>
    <scope>NUCLEOTIDE SEQUENCE [LARGE SCALE GENOMIC DNA]</scope>
    <source>
        <strain evidence="2 3">An431b</strain>
    </source>
</reference>